<dbReference type="PROSITE" id="PS51208">
    <property type="entry name" value="AUTOTRANSPORTER"/>
    <property type="match status" value="1"/>
</dbReference>
<evidence type="ECO:0000313" key="4">
    <source>
        <dbReference type="EMBL" id="UUR07465.1"/>
    </source>
</evidence>
<reference evidence="4 5" key="1">
    <citation type="submission" date="2022-05" db="EMBL/GenBank/DDBJ databases">
        <title>S8-45 Sphingomonas ultraviolaceadurans.</title>
        <authorList>
            <person name="Liu Y."/>
        </authorList>
    </citation>
    <scope>NUCLEOTIDE SEQUENCE [LARGE SCALE GENOMIC DNA]</scope>
    <source>
        <strain evidence="4 5">S8-45</strain>
    </source>
</reference>
<dbReference type="PANTHER" id="PTHR22835">
    <property type="entry name" value="ZINC FINGER FYVE DOMAIN CONTAINING PROTEIN"/>
    <property type="match status" value="1"/>
</dbReference>
<dbReference type="RefSeq" id="WP_249455184.1">
    <property type="nucleotide sequence ID" value="NZ_CP097253.1"/>
</dbReference>
<feature type="signal peptide" evidence="2">
    <location>
        <begin position="1"/>
        <end position="27"/>
    </location>
</feature>
<evidence type="ECO:0000259" key="3">
    <source>
        <dbReference type="PROSITE" id="PS51208"/>
    </source>
</evidence>
<keyword evidence="2" id="KW-0732">Signal</keyword>
<dbReference type="InterPro" id="IPR036709">
    <property type="entry name" value="Autotransporte_beta_dom_sf"/>
</dbReference>
<keyword evidence="5" id="KW-1185">Reference proteome</keyword>
<dbReference type="SMART" id="SM00869">
    <property type="entry name" value="Autotransporter"/>
    <property type="match status" value="1"/>
</dbReference>
<dbReference type="PANTHER" id="PTHR22835:SF659">
    <property type="entry name" value="GDSL LIPASE_ACYLHYDROLASE, PUTATIVE (AFU_ORTHOLOGUE AFUA_2G00510)-RELATED"/>
    <property type="match status" value="1"/>
</dbReference>
<dbReference type="Gene3D" id="2.40.128.130">
    <property type="entry name" value="Autotransporter beta-domain"/>
    <property type="match status" value="1"/>
</dbReference>
<evidence type="ECO:0000313" key="5">
    <source>
        <dbReference type="Proteomes" id="UP000831921"/>
    </source>
</evidence>
<sequence length="608" mass="62611">MIQRLGTRALLGATAALALGFAAPADAQRITRIVAFGDSYADTGNLFRLTGLNPATFQGGIYPTGRFSGGTNYIDTLSLLLGAPVENFAIGGASAVRGAPATTFDLQFEVDNFLNVGTQASAFPNGAPTFGRNDLLTVSIGGNDARYFQQGLYGAFTVNDAIAASRTQLDRLVAAGAPTISFLAGNTALLPEVATNPAAQAVRNTFSTTYNNALQQTLAGYASRGVVVHYLDLSSVLGSIQANGAAYGLPNGVVCAPTQANVLSGCDGYLFYVDALHLSSDGFAVVGQYVQRQLQAPLNIGATSDLALDNALQFGRTLNSRMDLGSPRDGEVLEGARVFVVGDSFSRDVRASNLNDAFDVDSVGATAGVEFGFGGNGLVGVAGGITRGKARLANESARIKGNGWQGGVYAAYALGPVFVQGHAGYGRTDYEISRAAVIDSLSASPEGSHVVAGAKAGFLAGLGPLRVGPVVALDYAKAKVDGYTEAGDAALRLNVGAQRYSALVGGAGLELRGDFSAGGSSLRPFASAMLEKDFKGDGRTISFAQTASPTIVNRFDLGERDKSIYTRFTAGASAQLTSNIQLDVNGSTTAGKDMGNEVSVQGGVRVGF</sequence>
<name>A0ABY5MSI6_9SPHN</name>
<accession>A0ABY5MSI6</accession>
<dbReference type="InterPro" id="IPR001087">
    <property type="entry name" value="GDSL"/>
</dbReference>
<proteinExistence type="inferred from homology"/>
<evidence type="ECO:0000256" key="1">
    <source>
        <dbReference type="ARBA" id="ARBA00008668"/>
    </source>
</evidence>
<dbReference type="SUPFAM" id="SSF103515">
    <property type="entry name" value="Autotransporter"/>
    <property type="match status" value="1"/>
</dbReference>
<dbReference type="SUPFAM" id="SSF52266">
    <property type="entry name" value="SGNH hydrolase"/>
    <property type="match status" value="1"/>
</dbReference>
<feature type="chain" id="PRO_5046682714" evidence="2">
    <location>
        <begin position="28"/>
        <end position="608"/>
    </location>
</feature>
<dbReference type="InterPro" id="IPR005546">
    <property type="entry name" value="Autotransporte_beta"/>
</dbReference>
<dbReference type="Pfam" id="PF00657">
    <property type="entry name" value="Lipase_GDSL"/>
    <property type="match status" value="1"/>
</dbReference>
<dbReference type="Pfam" id="PF03797">
    <property type="entry name" value="Autotransporter"/>
    <property type="match status" value="1"/>
</dbReference>
<dbReference type="EMBL" id="CP097253">
    <property type="protein sequence ID" value="UUR07465.1"/>
    <property type="molecule type" value="Genomic_DNA"/>
</dbReference>
<dbReference type="CDD" id="cd01846">
    <property type="entry name" value="fatty_acyltransferase_like"/>
    <property type="match status" value="1"/>
</dbReference>
<dbReference type="InterPro" id="IPR036514">
    <property type="entry name" value="SGNH_hydro_sf"/>
</dbReference>
<comment type="similarity">
    <text evidence="1">Belongs to the 'GDSL' lipolytic enzyme family.</text>
</comment>
<dbReference type="Proteomes" id="UP000831921">
    <property type="component" value="Chromosome"/>
</dbReference>
<feature type="domain" description="Autotransporter" evidence="3">
    <location>
        <begin position="329"/>
        <end position="608"/>
    </location>
</feature>
<protein>
    <submittedName>
        <fullName evidence="4">Autotransporter domain-containing protein</fullName>
    </submittedName>
</protein>
<dbReference type="Gene3D" id="3.40.50.1110">
    <property type="entry name" value="SGNH hydrolase"/>
    <property type="match status" value="1"/>
</dbReference>
<evidence type="ECO:0000256" key="2">
    <source>
        <dbReference type="SAM" id="SignalP"/>
    </source>
</evidence>
<gene>
    <name evidence="4" type="ORF">M1K48_11025</name>
</gene>
<organism evidence="4 5">
    <name type="scientific">Sphingomonas glaciei</name>
    <dbReference type="NCBI Taxonomy" id="2938948"/>
    <lineage>
        <taxon>Bacteria</taxon>
        <taxon>Pseudomonadati</taxon>
        <taxon>Pseudomonadota</taxon>
        <taxon>Alphaproteobacteria</taxon>
        <taxon>Sphingomonadales</taxon>
        <taxon>Sphingomonadaceae</taxon>
        <taxon>Sphingomonas</taxon>
    </lineage>
</organism>